<dbReference type="NCBIfam" id="TIGR02293">
    <property type="entry name" value="TAS_TIGR02293"/>
    <property type="match status" value="1"/>
</dbReference>
<evidence type="ECO:0008006" key="5">
    <source>
        <dbReference type="Google" id="ProtNLM"/>
    </source>
</evidence>
<protein>
    <recommendedName>
        <fullName evidence="5">Toxin-antitoxin system antitoxin component, TIGR02293 family</fullName>
    </recommendedName>
</protein>
<dbReference type="InterPro" id="IPR024467">
    <property type="entry name" value="Xre/MbcA/ParS-like_toxin-bd"/>
</dbReference>
<organism evidence="3 4">
    <name type="scientific">Sphaerotilus microaerophilus</name>
    <dbReference type="NCBI Taxonomy" id="2914710"/>
    <lineage>
        <taxon>Bacteria</taxon>
        <taxon>Pseudomonadati</taxon>
        <taxon>Pseudomonadota</taxon>
        <taxon>Betaproteobacteria</taxon>
        <taxon>Burkholderiales</taxon>
        <taxon>Sphaerotilaceae</taxon>
        <taxon>Sphaerotilus</taxon>
    </lineage>
</organism>
<feature type="domain" description="Antitoxin Xre/MbcA/ParS-like toxin-binding" evidence="1">
    <location>
        <begin position="120"/>
        <end position="167"/>
    </location>
</feature>
<dbReference type="Pfam" id="PF20432">
    <property type="entry name" value="Xre-like-HTH"/>
    <property type="match status" value="1"/>
</dbReference>
<dbReference type="InterPro" id="IPR046847">
    <property type="entry name" value="Xre-like_HTH"/>
</dbReference>
<reference evidence="3" key="1">
    <citation type="submission" date="2022-04" db="EMBL/GenBank/DDBJ databases">
        <title>Whole genome sequence of Sphaerotilus sp. FB-5.</title>
        <authorList>
            <person name="Takeda M."/>
            <person name="Narihara S."/>
            <person name="Akimoto M."/>
            <person name="Akimoto R."/>
            <person name="Nishiyashiki S."/>
            <person name="Murakami T."/>
        </authorList>
    </citation>
    <scope>NUCLEOTIDE SEQUENCE</scope>
    <source>
        <strain evidence="3">FB-5</strain>
    </source>
</reference>
<accession>A0ABM7YJV8</accession>
<dbReference type="InterPro" id="IPR011979">
    <property type="entry name" value="Antitox_Xre"/>
</dbReference>
<evidence type="ECO:0000259" key="1">
    <source>
        <dbReference type="Pfam" id="PF09722"/>
    </source>
</evidence>
<evidence type="ECO:0000313" key="3">
    <source>
        <dbReference type="EMBL" id="BDI04646.1"/>
    </source>
</evidence>
<dbReference type="Proteomes" id="UP001057498">
    <property type="component" value="Chromosome"/>
</dbReference>
<dbReference type="Pfam" id="PF09722">
    <property type="entry name" value="Xre_MbcA_ParS_C"/>
    <property type="match status" value="1"/>
</dbReference>
<dbReference type="RefSeq" id="WP_251972753.1">
    <property type="nucleotide sequence ID" value="NZ_AP025730.1"/>
</dbReference>
<evidence type="ECO:0000313" key="4">
    <source>
        <dbReference type="Proteomes" id="UP001057498"/>
    </source>
</evidence>
<name>A0ABM7YJV8_9BURK</name>
<dbReference type="EMBL" id="AP025730">
    <property type="protein sequence ID" value="BDI04646.1"/>
    <property type="molecule type" value="Genomic_DNA"/>
</dbReference>
<proteinExistence type="predicted"/>
<keyword evidence="4" id="KW-1185">Reference proteome</keyword>
<sequence length="170" mass="18110">MTYPTTAPSVSRSQARASVWAFLDVGANANANADTAPGLTGPAGLRLDTVSADRLIRRGIPSRVVSPLGEFLGLAKGTLAAYLDLDRSTASRRAAKDQVLPTHAAEGVVRFLELDQMACDTFESEADASRWLRQPHPMLDGETPLETAKTGYGAQRVKDILLAIKYGGVV</sequence>
<evidence type="ECO:0000259" key="2">
    <source>
        <dbReference type="Pfam" id="PF20432"/>
    </source>
</evidence>
<gene>
    <name evidence="3" type="ORF">CATMQ487_16160</name>
</gene>
<feature type="domain" description="Antitoxin Xre-like helix-turn-helix" evidence="2">
    <location>
        <begin position="52"/>
        <end position="112"/>
    </location>
</feature>